<name>A0A1H1Z7C2_9ACTN</name>
<dbReference type="GO" id="GO:0019748">
    <property type="term" value="P:secondary metabolic process"/>
    <property type="evidence" value="ECO:0007669"/>
    <property type="project" value="InterPro"/>
</dbReference>
<accession>A0A1H1Z7C2</accession>
<dbReference type="OrthoDB" id="3726847at2"/>
<organism evidence="1 2">
    <name type="scientific">Microlunatus soli</name>
    <dbReference type="NCBI Taxonomy" id="630515"/>
    <lineage>
        <taxon>Bacteria</taxon>
        <taxon>Bacillati</taxon>
        <taxon>Actinomycetota</taxon>
        <taxon>Actinomycetes</taxon>
        <taxon>Propionibacteriales</taxon>
        <taxon>Propionibacteriaceae</taxon>
        <taxon>Microlunatus</taxon>
    </lineage>
</organism>
<dbReference type="AlphaFoldDB" id="A0A1H1Z7C2"/>
<dbReference type="STRING" id="630515.SAMN04489812_5024"/>
<dbReference type="Proteomes" id="UP000199103">
    <property type="component" value="Chromosome I"/>
</dbReference>
<keyword evidence="2" id="KW-1185">Reference proteome</keyword>
<evidence type="ECO:0000313" key="2">
    <source>
        <dbReference type="Proteomes" id="UP000199103"/>
    </source>
</evidence>
<reference evidence="1 2" key="1">
    <citation type="submission" date="2016-10" db="EMBL/GenBank/DDBJ databases">
        <authorList>
            <person name="de Groot N.N."/>
        </authorList>
    </citation>
    <scope>NUCLEOTIDE SEQUENCE [LARGE SCALE GENOMIC DNA]</scope>
    <source>
        <strain evidence="1 2">DSM 21800</strain>
    </source>
</reference>
<dbReference type="InterPro" id="IPR006748">
    <property type="entry name" value="NH2Glyco/OHUrea_AB-resist_kin"/>
</dbReference>
<dbReference type="InterPro" id="IPR011009">
    <property type="entry name" value="Kinase-like_dom_sf"/>
</dbReference>
<dbReference type="SUPFAM" id="SSF56112">
    <property type="entry name" value="Protein kinase-like (PK-like)"/>
    <property type="match status" value="1"/>
</dbReference>
<gene>
    <name evidence="1" type="ORF">SAMN04489812_5024</name>
</gene>
<dbReference type="GO" id="GO:0016301">
    <property type="term" value="F:kinase activity"/>
    <property type="evidence" value="ECO:0007669"/>
    <property type="project" value="UniProtKB-KW"/>
</dbReference>
<dbReference type="GO" id="GO:0016773">
    <property type="term" value="F:phosphotransferase activity, alcohol group as acceptor"/>
    <property type="evidence" value="ECO:0007669"/>
    <property type="project" value="InterPro"/>
</dbReference>
<evidence type="ECO:0000313" key="1">
    <source>
        <dbReference type="EMBL" id="SDT29467.1"/>
    </source>
</evidence>
<dbReference type="Pfam" id="PF04655">
    <property type="entry name" value="APH_6_hur"/>
    <property type="match status" value="1"/>
</dbReference>
<keyword evidence="1" id="KW-0418">Kinase</keyword>
<dbReference type="RefSeq" id="WP_157683699.1">
    <property type="nucleotide sequence ID" value="NZ_LT629772.1"/>
</dbReference>
<sequence>MDIPARLRAEAGATLRGREWLAGLPQLCAHLSAQWGIRLARPYPGSHISLVAPVHGFSSPAVLKIALPSPIESGTIAGDFRHQEAAALRIWAGDGAPELLAQDAGSGAMLVEQCRPGATLETIGSSAADAAAAEVIQALHHGVHDHDVEFVRLTDRARAVAAQLPDRFAAVGRPFDERLLGEAVDGLVQLAGSTDTEVLLHGDTHHHNILSATRRPWLAIDPLPMLGEPGYDAVQYLLFRKGDLHDPESEWRSVIESFCGRLDVDPDRVMAWIFVRLVSDAIAACERGRPIVDLEARNGDLWTARLVQRLRR</sequence>
<dbReference type="EMBL" id="LT629772">
    <property type="protein sequence ID" value="SDT29467.1"/>
    <property type="molecule type" value="Genomic_DNA"/>
</dbReference>
<proteinExistence type="predicted"/>
<keyword evidence="1" id="KW-0808">Transferase</keyword>
<protein>
    <submittedName>
        <fullName evidence="1">Streptomycin 6-kinase</fullName>
    </submittedName>
</protein>